<dbReference type="STRING" id="1137138.A0A067NV85"/>
<name>A0A067NV85_PLEO1</name>
<accession>A0A067NV85</accession>
<dbReference type="InterPro" id="IPR041078">
    <property type="entry name" value="Plavaka"/>
</dbReference>
<dbReference type="PANTHER" id="PTHR46579">
    <property type="entry name" value="F5/8 TYPE C DOMAIN-CONTAINING PROTEIN-RELATED"/>
    <property type="match status" value="1"/>
</dbReference>
<feature type="non-terminal residue" evidence="1">
    <location>
        <position position="1"/>
    </location>
</feature>
<evidence type="ECO:0000313" key="1">
    <source>
        <dbReference type="EMBL" id="KDQ31983.1"/>
    </source>
</evidence>
<evidence type="ECO:0008006" key="3">
    <source>
        <dbReference type="Google" id="ProtNLM"/>
    </source>
</evidence>
<organism evidence="1 2">
    <name type="scientific">Pleurotus ostreatus (strain PC15)</name>
    <name type="common">Oyster mushroom</name>
    <dbReference type="NCBI Taxonomy" id="1137138"/>
    <lineage>
        <taxon>Eukaryota</taxon>
        <taxon>Fungi</taxon>
        <taxon>Dikarya</taxon>
        <taxon>Basidiomycota</taxon>
        <taxon>Agaricomycotina</taxon>
        <taxon>Agaricomycetes</taxon>
        <taxon>Agaricomycetidae</taxon>
        <taxon>Agaricales</taxon>
        <taxon>Pleurotineae</taxon>
        <taxon>Pleurotaceae</taxon>
        <taxon>Pleurotus</taxon>
    </lineage>
</organism>
<dbReference type="Pfam" id="PF18759">
    <property type="entry name" value="Plavaka"/>
    <property type="match status" value="1"/>
</dbReference>
<dbReference type="InParanoid" id="A0A067NV85"/>
<sequence length="296" mass="34260">IGPYIADYPEQVWLAGIVSTWCPKCDARPDNLDDSSAHLRTHEKTDMLLDLFDPGIMWDEYGLRSDVVLFTHGFPRADIHESITPDLLHQLIKGTFKDHLVTWVQDYILQAHPKSLALAIIQDIDRQISAVPPYPRLRRFPDGRDFNQWTGDDSKALMKVYIAAICGHIPEETVQCIVAFVNCCYIVRRNSISTKDLQQFRIQLADFHCYSDISLPRQHALMNYADGIELFGSPNGLCTSITESKHIPAIKQPWHRPNRNKPLKQMLQTIIRSDKLFALRQVYRQRQMLNETCRFW</sequence>
<protein>
    <recommendedName>
        <fullName evidence="3">C2H2-type domain-containing protein</fullName>
    </recommendedName>
</protein>
<dbReference type="PANTHER" id="PTHR46579:SF1">
    <property type="entry name" value="F5_8 TYPE C DOMAIN-CONTAINING PROTEIN"/>
    <property type="match status" value="1"/>
</dbReference>
<dbReference type="VEuPathDB" id="FungiDB:PLEOSDRAFT_1034462"/>
<dbReference type="Proteomes" id="UP000027073">
    <property type="component" value="Unassembled WGS sequence"/>
</dbReference>
<evidence type="ECO:0000313" key="2">
    <source>
        <dbReference type="Proteomes" id="UP000027073"/>
    </source>
</evidence>
<dbReference type="AlphaFoldDB" id="A0A067NV85"/>
<gene>
    <name evidence="1" type="ORF">PLEOSDRAFT_1034462</name>
</gene>
<dbReference type="OrthoDB" id="3199698at2759"/>
<reference evidence="2" key="1">
    <citation type="journal article" date="2014" name="Proc. Natl. Acad. Sci. U.S.A.">
        <title>Extensive sampling of basidiomycete genomes demonstrates inadequacy of the white-rot/brown-rot paradigm for wood decay fungi.</title>
        <authorList>
            <person name="Riley R."/>
            <person name="Salamov A.A."/>
            <person name="Brown D.W."/>
            <person name="Nagy L.G."/>
            <person name="Floudas D."/>
            <person name="Held B.W."/>
            <person name="Levasseur A."/>
            <person name="Lombard V."/>
            <person name="Morin E."/>
            <person name="Otillar R."/>
            <person name="Lindquist E.A."/>
            <person name="Sun H."/>
            <person name="LaButti K.M."/>
            <person name="Schmutz J."/>
            <person name="Jabbour D."/>
            <person name="Luo H."/>
            <person name="Baker S.E."/>
            <person name="Pisabarro A.G."/>
            <person name="Walton J.D."/>
            <person name="Blanchette R.A."/>
            <person name="Henrissat B."/>
            <person name="Martin F."/>
            <person name="Cullen D."/>
            <person name="Hibbett D.S."/>
            <person name="Grigoriev I.V."/>
        </authorList>
    </citation>
    <scope>NUCLEOTIDE SEQUENCE [LARGE SCALE GENOMIC DNA]</scope>
    <source>
        <strain evidence="2">PC15</strain>
    </source>
</reference>
<dbReference type="EMBL" id="KL198005">
    <property type="protein sequence ID" value="KDQ31983.1"/>
    <property type="molecule type" value="Genomic_DNA"/>
</dbReference>
<proteinExistence type="predicted"/>
<dbReference type="HOGENOM" id="CLU_006344_6_0_1"/>